<keyword evidence="8" id="KW-0492">Microsome</keyword>
<evidence type="ECO:0000256" key="8">
    <source>
        <dbReference type="ARBA" id="ARBA00022848"/>
    </source>
</evidence>
<evidence type="ECO:0000256" key="7">
    <source>
        <dbReference type="ARBA" id="ARBA00022824"/>
    </source>
</evidence>
<accession>A0A9P0ANC1</accession>
<keyword evidence="6 13" id="KW-0479">Metal-binding</keyword>
<dbReference type="Proteomes" id="UP001152759">
    <property type="component" value="Chromosome 9"/>
</dbReference>
<dbReference type="Gene3D" id="1.10.630.10">
    <property type="entry name" value="Cytochrome P450"/>
    <property type="match status" value="1"/>
</dbReference>
<evidence type="ECO:0000256" key="4">
    <source>
        <dbReference type="ARBA" id="ARBA00010617"/>
    </source>
</evidence>
<keyword evidence="10 13" id="KW-0408">Iron</keyword>
<comment type="subcellular location">
    <subcellularLocation>
        <location evidence="3">Endoplasmic reticulum membrane</location>
        <topology evidence="3">Peripheral membrane protein</topology>
    </subcellularLocation>
    <subcellularLocation>
        <location evidence="2">Microsome membrane</location>
        <topology evidence="2">Peripheral membrane protein</topology>
    </subcellularLocation>
</comment>
<evidence type="ECO:0000256" key="10">
    <source>
        <dbReference type="ARBA" id="ARBA00023004"/>
    </source>
</evidence>
<evidence type="ECO:0000256" key="5">
    <source>
        <dbReference type="ARBA" id="ARBA00022617"/>
    </source>
</evidence>
<dbReference type="InterPro" id="IPR001128">
    <property type="entry name" value="Cyt_P450"/>
</dbReference>
<keyword evidence="12 15" id="KW-0472">Membrane</keyword>
<evidence type="ECO:0000256" key="13">
    <source>
        <dbReference type="PIRSR" id="PIRSR602401-1"/>
    </source>
</evidence>
<dbReference type="CDD" id="cd11056">
    <property type="entry name" value="CYP6-like"/>
    <property type="match status" value="1"/>
</dbReference>
<evidence type="ECO:0000256" key="14">
    <source>
        <dbReference type="RuleBase" id="RU000461"/>
    </source>
</evidence>
<evidence type="ECO:0000256" key="12">
    <source>
        <dbReference type="ARBA" id="ARBA00023136"/>
    </source>
</evidence>
<name>A0A9P0ANC1_BEMTA</name>
<dbReference type="GO" id="GO:0005789">
    <property type="term" value="C:endoplasmic reticulum membrane"/>
    <property type="evidence" value="ECO:0007669"/>
    <property type="project" value="UniProtKB-SubCell"/>
</dbReference>
<keyword evidence="17" id="KW-1185">Reference proteome</keyword>
<keyword evidence="15" id="KW-1133">Transmembrane helix</keyword>
<evidence type="ECO:0000313" key="16">
    <source>
        <dbReference type="EMBL" id="CAH0395528.1"/>
    </source>
</evidence>
<keyword evidence="7" id="KW-0256">Endoplasmic reticulum</keyword>
<reference evidence="16" key="1">
    <citation type="submission" date="2021-12" db="EMBL/GenBank/DDBJ databases">
        <authorList>
            <person name="King R."/>
        </authorList>
    </citation>
    <scope>NUCLEOTIDE SEQUENCE</scope>
</reference>
<evidence type="ECO:0000256" key="9">
    <source>
        <dbReference type="ARBA" id="ARBA00023002"/>
    </source>
</evidence>
<evidence type="ECO:0008006" key="18">
    <source>
        <dbReference type="Google" id="ProtNLM"/>
    </source>
</evidence>
<evidence type="ECO:0000256" key="2">
    <source>
        <dbReference type="ARBA" id="ARBA00004174"/>
    </source>
</evidence>
<feature type="binding site" description="axial binding residue" evidence="13">
    <location>
        <position position="426"/>
    </location>
    <ligand>
        <name>heme</name>
        <dbReference type="ChEBI" id="CHEBI:30413"/>
    </ligand>
    <ligandPart>
        <name>Fe</name>
        <dbReference type="ChEBI" id="CHEBI:18248"/>
    </ligandPart>
</feature>
<organism evidence="16 17">
    <name type="scientific">Bemisia tabaci</name>
    <name type="common">Sweetpotato whitefly</name>
    <name type="synonym">Aleurodes tabaci</name>
    <dbReference type="NCBI Taxonomy" id="7038"/>
    <lineage>
        <taxon>Eukaryota</taxon>
        <taxon>Metazoa</taxon>
        <taxon>Ecdysozoa</taxon>
        <taxon>Arthropoda</taxon>
        <taxon>Hexapoda</taxon>
        <taxon>Insecta</taxon>
        <taxon>Pterygota</taxon>
        <taxon>Neoptera</taxon>
        <taxon>Paraneoptera</taxon>
        <taxon>Hemiptera</taxon>
        <taxon>Sternorrhyncha</taxon>
        <taxon>Aleyrodoidea</taxon>
        <taxon>Aleyrodidae</taxon>
        <taxon>Aleyrodinae</taxon>
        <taxon>Bemisia</taxon>
    </lineage>
</organism>
<dbReference type="FunFam" id="1.10.630.10:FF:000042">
    <property type="entry name" value="Cytochrome P450"/>
    <property type="match status" value="1"/>
</dbReference>
<comment type="cofactor">
    <cofactor evidence="1 13">
        <name>heme</name>
        <dbReference type="ChEBI" id="CHEBI:30413"/>
    </cofactor>
</comment>
<dbReference type="InterPro" id="IPR050476">
    <property type="entry name" value="Insect_CytP450_Detox"/>
</dbReference>
<evidence type="ECO:0000256" key="6">
    <source>
        <dbReference type="ARBA" id="ARBA00022723"/>
    </source>
</evidence>
<dbReference type="GO" id="GO:0004497">
    <property type="term" value="F:monooxygenase activity"/>
    <property type="evidence" value="ECO:0007669"/>
    <property type="project" value="UniProtKB-KW"/>
</dbReference>
<feature type="transmembrane region" description="Helical" evidence="15">
    <location>
        <begin position="6"/>
        <end position="24"/>
    </location>
</feature>
<dbReference type="Pfam" id="PF00067">
    <property type="entry name" value="p450"/>
    <property type="match status" value="1"/>
</dbReference>
<proteinExistence type="inferred from homology"/>
<keyword evidence="11 14" id="KW-0503">Monooxygenase</keyword>
<dbReference type="GO" id="GO:0005506">
    <property type="term" value="F:iron ion binding"/>
    <property type="evidence" value="ECO:0007669"/>
    <property type="project" value="InterPro"/>
</dbReference>
<dbReference type="PANTHER" id="PTHR24292:SF54">
    <property type="entry name" value="CYP9F3-RELATED"/>
    <property type="match status" value="1"/>
</dbReference>
<keyword evidence="5 13" id="KW-0349">Heme</keyword>
<dbReference type="EMBL" id="OU963870">
    <property type="protein sequence ID" value="CAH0395528.1"/>
    <property type="molecule type" value="Genomic_DNA"/>
</dbReference>
<sequence>MISHLTLNLIFILLLLIGYLISHYKKKYEYWKSLGIPYVGISGDLTFQPKTNRNVTIQEQYKKLAAHPFGGIYDGAKPVLLIRDPELIRAILIKDFSHFTDRGIVVNEEIDPLNAHLITLQGQRWRNIRIKLVPTFSSGKLRAMYPLMEQCTKVLDGYLDAKLKSSPELEVGDLMMRFAADVIGVCALGLDCHAIADEESEFRAAGRRMKPLKWKFFVRQVLRSIHPKIIPWLRWKATDRKAEDFFMGVTREAIKHREENQDKRTDFMQLLINLQHEEQKTLQDGAEPLFTDHVVAAHVMIFFLAGFETVSSAVSSCLYELALNPSIANKLHAEIERVLAAHGETLRKYPNTGFLKRICTKAYEIPNSSLLIKEGTNVLIPTYSLHHDPQYFPEPEKFDPDRFNEENRSNIVQGAYIPFGDGPRKCIAMRFAMMEARAALASIMRKYTVHPTAKTQIPLVFADGKSGIPRPERGIHLRFQARGSQCQ</sequence>
<dbReference type="GO" id="GO:0020037">
    <property type="term" value="F:heme binding"/>
    <property type="evidence" value="ECO:0007669"/>
    <property type="project" value="InterPro"/>
</dbReference>
<dbReference type="SUPFAM" id="SSF48264">
    <property type="entry name" value="Cytochrome P450"/>
    <property type="match status" value="1"/>
</dbReference>
<dbReference type="PROSITE" id="PS00086">
    <property type="entry name" value="CYTOCHROME_P450"/>
    <property type="match status" value="1"/>
</dbReference>
<gene>
    <name evidence="16" type="ORF">BEMITA_LOCUS13707</name>
</gene>
<protein>
    <recommendedName>
        <fullName evidence="18">Cytochrome P450</fullName>
    </recommendedName>
</protein>
<dbReference type="PRINTS" id="PR00385">
    <property type="entry name" value="P450"/>
</dbReference>
<keyword evidence="9 14" id="KW-0560">Oxidoreductase</keyword>
<evidence type="ECO:0000256" key="15">
    <source>
        <dbReference type="SAM" id="Phobius"/>
    </source>
</evidence>
<evidence type="ECO:0000313" key="17">
    <source>
        <dbReference type="Proteomes" id="UP001152759"/>
    </source>
</evidence>
<dbReference type="AlphaFoldDB" id="A0A9P0ANC1"/>
<dbReference type="PANTHER" id="PTHR24292">
    <property type="entry name" value="CYTOCHROME P450"/>
    <property type="match status" value="1"/>
</dbReference>
<evidence type="ECO:0000256" key="1">
    <source>
        <dbReference type="ARBA" id="ARBA00001971"/>
    </source>
</evidence>
<dbReference type="GO" id="GO:0016705">
    <property type="term" value="F:oxidoreductase activity, acting on paired donors, with incorporation or reduction of molecular oxygen"/>
    <property type="evidence" value="ECO:0007669"/>
    <property type="project" value="InterPro"/>
</dbReference>
<dbReference type="InterPro" id="IPR036396">
    <property type="entry name" value="Cyt_P450_sf"/>
</dbReference>
<comment type="similarity">
    <text evidence="4 14">Belongs to the cytochrome P450 family.</text>
</comment>
<evidence type="ECO:0000256" key="3">
    <source>
        <dbReference type="ARBA" id="ARBA00004406"/>
    </source>
</evidence>
<keyword evidence="15" id="KW-0812">Transmembrane</keyword>
<dbReference type="InterPro" id="IPR017972">
    <property type="entry name" value="Cyt_P450_CS"/>
</dbReference>
<dbReference type="InterPro" id="IPR002401">
    <property type="entry name" value="Cyt_P450_E_grp-I"/>
</dbReference>
<evidence type="ECO:0000256" key="11">
    <source>
        <dbReference type="ARBA" id="ARBA00023033"/>
    </source>
</evidence>
<dbReference type="PRINTS" id="PR00463">
    <property type="entry name" value="EP450I"/>
</dbReference>